<dbReference type="GeneID" id="77805277"/>
<evidence type="ECO:0000313" key="1">
    <source>
        <dbReference type="EMBL" id="WAQ92800.1"/>
    </source>
</evidence>
<protein>
    <submittedName>
        <fullName evidence="1">Uncharacterized protein</fullName>
    </submittedName>
</protein>
<dbReference type="EMBL" id="CP110437">
    <property type="protein sequence ID" value="WAQ92800.1"/>
    <property type="molecule type" value="Genomic_DNA"/>
</dbReference>
<gene>
    <name evidence="1" type="ORF">PtA15_17A282</name>
</gene>
<keyword evidence="2" id="KW-1185">Reference proteome</keyword>
<name>A0ABY7D6E1_9BASI</name>
<evidence type="ECO:0000313" key="2">
    <source>
        <dbReference type="Proteomes" id="UP001164743"/>
    </source>
</evidence>
<dbReference type="RefSeq" id="XP_053028355.1">
    <property type="nucleotide sequence ID" value="XM_053164382.1"/>
</dbReference>
<proteinExistence type="predicted"/>
<accession>A0ABY7D6E1</accession>
<organism evidence="1 2">
    <name type="scientific">Puccinia triticina</name>
    <dbReference type="NCBI Taxonomy" id="208348"/>
    <lineage>
        <taxon>Eukaryota</taxon>
        <taxon>Fungi</taxon>
        <taxon>Dikarya</taxon>
        <taxon>Basidiomycota</taxon>
        <taxon>Pucciniomycotina</taxon>
        <taxon>Pucciniomycetes</taxon>
        <taxon>Pucciniales</taxon>
        <taxon>Pucciniaceae</taxon>
        <taxon>Puccinia</taxon>
    </lineage>
</organism>
<sequence length="70" mass="7773">MTQQEKYNIAIVSQTLIHSGKDAGLERQASHSSSQNLAGSLHEGKTTFDGFKEVIVDEKSYRVALYTTQK</sequence>
<reference evidence="1" key="1">
    <citation type="submission" date="2022-10" db="EMBL/GenBank/DDBJ databases">
        <title>Puccinia triticina Genome sequencing and assembly.</title>
        <authorList>
            <person name="Li C."/>
        </authorList>
    </citation>
    <scope>NUCLEOTIDE SEQUENCE</scope>
    <source>
        <strain evidence="1">Pt15</strain>
    </source>
</reference>
<dbReference type="Proteomes" id="UP001164743">
    <property type="component" value="Chromosome 17A"/>
</dbReference>